<evidence type="ECO:0000256" key="1">
    <source>
        <dbReference type="ARBA" id="ARBA00010337"/>
    </source>
</evidence>
<protein>
    <recommendedName>
        <fullName evidence="5">Gamma-tubulin complex component</fullName>
    </recommendedName>
</protein>
<evidence type="ECO:0000256" key="3">
    <source>
        <dbReference type="ARBA" id="ARBA00022701"/>
    </source>
</evidence>
<dbReference type="GO" id="GO:0000278">
    <property type="term" value="P:mitotic cell cycle"/>
    <property type="evidence" value="ECO:0007669"/>
    <property type="project" value="TreeGrafter"/>
</dbReference>
<dbReference type="Pfam" id="PF04130">
    <property type="entry name" value="GCP_C_terminal"/>
    <property type="match status" value="1"/>
</dbReference>
<keyword evidence="4 5" id="KW-0206">Cytoskeleton</keyword>
<dbReference type="InterPro" id="IPR007259">
    <property type="entry name" value="GCP"/>
</dbReference>
<keyword evidence="3 5" id="KW-0493">Microtubule</keyword>
<organism evidence="8 9">
    <name type="scientific">Centaurea solstitialis</name>
    <name type="common">yellow star-thistle</name>
    <dbReference type="NCBI Taxonomy" id="347529"/>
    <lineage>
        <taxon>Eukaryota</taxon>
        <taxon>Viridiplantae</taxon>
        <taxon>Streptophyta</taxon>
        <taxon>Embryophyta</taxon>
        <taxon>Tracheophyta</taxon>
        <taxon>Spermatophyta</taxon>
        <taxon>Magnoliopsida</taxon>
        <taxon>eudicotyledons</taxon>
        <taxon>Gunneridae</taxon>
        <taxon>Pentapetalae</taxon>
        <taxon>asterids</taxon>
        <taxon>campanulids</taxon>
        <taxon>Asterales</taxon>
        <taxon>Asteraceae</taxon>
        <taxon>Carduoideae</taxon>
        <taxon>Cardueae</taxon>
        <taxon>Centaureinae</taxon>
        <taxon>Centaurea</taxon>
    </lineage>
</organism>
<dbReference type="InterPro" id="IPR042241">
    <property type="entry name" value="GCP_C_sf"/>
</dbReference>
<dbReference type="GO" id="GO:0051321">
    <property type="term" value="P:meiotic cell cycle"/>
    <property type="evidence" value="ECO:0007669"/>
    <property type="project" value="TreeGrafter"/>
</dbReference>
<name>A0AA38TY98_9ASTR</name>
<keyword evidence="2 5" id="KW-0963">Cytoplasm</keyword>
<dbReference type="GO" id="GO:0051225">
    <property type="term" value="P:spindle assembly"/>
    <property type="evidence" value="ECO:0007669"/>
    <property type="project" value="TreeGrafter"/>
</dbReference>
<evidence type="ECO:0000256" key="4">
    <source>
        <dbReference type="ARBA" id="ARBA00023212"/>
    </source>
</evidence>
<comment type="subcellular location">
    <subcellularLocation>
        <location evidence="5">Cytoplasm</location>
        <location evidence="5">Cytoskeleton</location>
        <location evidence="5">Microtubule organizing center</location>
    </subcellularLocation>
</comment>
<dbReference type="Gene3D" id="1.20.120.1900">
    <property type="entry name" value="Gamma-tubulin complex, C-terminal domain"/>
    <property type="match status" value="1"/>
</dbReference>
<dbReference type="GO" id="GO:0007020">
    <property type="term" value="P:microtubule nucleation"/>
    <property type="evidence" value="ECO:0007669"/>
    <property type="project" value="InterPro"/>
</dbReference>
<dbReference type="Proteomes" id="UP001172457">
    <property type="component" value="Chromosome 1"/>
</dbReference>
<comment type="caution">
    <text evidence="8">The sequence shown here is derived from an EMBL/GenBank/DDBJ whole genome shotgun (WGS) entry which is preliminary data.</text>
</comment>
<evidence type="ECO:0000313" key="9">
    <source>
        <dbReference type="Proteomes" id="UP001172457"/>
    </source>
</evidence>
<dbReference type="GO" id="GO:0051011">
    <property type="term" value="F:microtubule minus-end binding"/>
    <property type="evidence" value="ECO:0007669"/>
    <property type="project" value="TreeGrafter"/>
</dbReference>
<dbReference type="GO" id="GO:0000922">
    <property type="term" value="C:spindle pole"/>
    <property type="evidence" value="ECO:0007669"/>
    <property type="project" value="InterPro"/>
</dbReference>
<reference evidence="8" key="1">
    <citation type="submission" date="2023-03" db="EMBL/GenBank/DDBJ databases">
        <title>Chromosome-scale reference genome and RAD-based genetic map of yellow starthistle (Centaurea solstitialis) reveal putative structural variation and QTLs associated with invader traits.</title>
        <authorList>
            <person name="Reatini B."/>
            <person name="Cang F.A."/>
            <person name="Jiang Q."/>
            <person name="Mckibben M.T.W."/>
            <person name="Barker M.S."/>
            <person name="Rieseberg L.H."/>
            <person name="Dlugosch K.M."/>
        </authorList>
    </citation>
    <scope>NUCLEOTIDE SEQUENCE</scope>
    <source>
        <strain evidence="8">CAN-66</strain>
        <tissue evidence="8">Leaf</tissue>
    </source>
</reference>
<dbReference type="GO" id="GO:0043015">
    <property type="term" value="F:gamma-tubulin binding"/>
    <property type="evidence" value="ECO:0007669"/>
    <property type="project" value="InterPro"/>
</dbReference>
<evidence type="ECO:0000313" key="8">
    <source>
        <dbReference type="EMBL" id="KAJ9565353.1"/>
    </source>
</evidence>
<dbReference type="Pfam" id="PF17681">
    <property type="entry name" value="GCP_N_terminal"/>
    <property type="match status" value="1"/>
</dbReference>
<dbReference type="EMBL" id="JARYMX010000001">
    <property type="protein sequence ID" value="KAJ9565353.1"/>
    <property type="molecule type" value="Genomic_DNA"/>
</dbReference>
<comment type="similarity">
    <text evidence="1 5">Belongs to the TUBGCP family.</text>
</comment>
<accession>A0AA38TY98</accession>
<dbReference type="PANTHER" id="PTHR19302">
    <property type="entry name" value="GAMMA TUBULIN COMPLEX PROTEIN"/>
    <property type="match status" value="1"/>
</dbReference>
<dbReference type="AlphaFoldDB" id="A0AA38TY98"/>
<dbReference type="GO" id="GO:0005874">
    <property type="term" value="C:microtubule"/>
    <property type="evidence" value="ECO:0007669"/>
    <property type="project" value="UniProtKB-KW"/>
</dbReference>
<keyword evidence="9" id="KW-1185">Reference proteome</keyword>
<evidence type="ECO:0000256" key="5">
    <source>
        <dbReference type="RuleBase" id="RU363050"/>
    </source>
</evidence>
<dbReference type="GO" id="GO:0031122">
    <property type="term" value="P:cytoplasmic microtubule organization"/>
    <property type="evidence" value="ECO:0007669"/>
    <property type="project" value="TreeGrafter"/>
</dbReference>
<evidence type="ECO:0000259" key="6">
    <source>
        <dbReference type="Pfam" id="PF04130"/>
    </source>
</evidence>
<sequence>MEADRRIGDLVQQLVYNLQNNSSSSLHSNSNPNPNPKDVKYATRILSSRMTPLSVSNEASMANSIKSHMVKQGKLSDALSFADLYSRFASKTGPGSVKNKGAVLYLLKVISEDRNTNPRFRNNRRFTEEVLPSFDSEVSRKDGSRRLKNGGILVISRDHDDTREMAYKEFAELVNGENDVSEEVLVRDVLHVCKGIDGKFVKFDESVDGFVLSDSVKAPKATQVTIRKLCELGWLHRKVKRYISENMDVGMVCKAFCEAMEEELLEYYKLLTVLESQSLNPISLVYGNANSGGYLSLRRLSVWFVEPMVKMRRMAVLVDSCKDLKGGALAGGIHLHAQHGDPLLHGFMKRLLQRASNPLFEMVRSWVLEGELQDLHSEFFVSGQSITAESLWREGYHLNHLMLPSFISQPLADRILRTGKSINFLRVCCEDRSWADAAMEATVAIGTGSRRGGLGYGETDALECLVTEAARRVDKRLLDVVFNRYKLKEHCLAIKRYILLGQGDFVQYLMEIVGPELMEPASFISSLQLSGLLERAVLSSSAQYDDQDILARLRVKMMPYKTGDRGWDVFSLDYITRAPLNTIFTESVMAKYLRIFNFLWKLRRVEHSVLGAWKTMKPNLIASYISSKLPKEVKFQLVLTSRKCQVLWDEMNHFLTNLQYYVMFEVLEVSWSNFCNEMDASKDLDDLLAAHDKYLTSIIEKSLLGQSSEALYKTLLMLFDVILRFCSEVDRLFVGIHEIRTRTTKSKIIEAKQSKTKALAIEPWLNEGRKVITQRAGDFLRTMGQDLDGISKEYSSILKDFISQLPMQQHIDFKFLMFRLDFTDFYSSAA</sequence>
<evidence type="ECO:0000259" key="7">
    <source>
        <dbReference type="Pfam" id="PF17681"/>
    </source>
</evidence>
<feature type="domain" description="Gamma tubulin complex component C-terminal" evidence="6">
    <location>
        <begin position="487"/>
        <end position="826"/>
    </location>
</feature>
<dbReference type="GO" id="GO:0000930">
    <property type="term" value="C:gamma-tubulin complex"/>
    <property type="evidence" value="ECO:0007669"/>
    <property type="project" value="TreeGrafter"/>
</dbReference>
<comment type="function">
    <text evidence="5">Component of the gamma-tubulin ring complex (gTuRC) which mediates microtubule nucleation.</text>
</comment>
<gene>
    <name evidence="8" type="ORF">OSB04_001319</name>
</gene>
<dbReference type="PANTHER" id="PTHR19302:SF61">
    <property type="entry name" value="GAMMA-TUBULIN COMPLEX COMPONENT"/>
    <property type="match status" value="1"/>
</dbReference>
<dbReference type="InterPro" id="IPR040457">
    <property type="entry name" value="GCP_C"/>
</dbReference>
<evidence type="ECO:0000256" key="2">
    <source>
        <dbReference type="ARBA" id="ARBA00022490"/>
    </source>
</evidence>
<feature type="domain" description="Gamma tubulin complex component protein N-terminal" evidence="7">
    <location>
        <begin position="186"/>
        <end position="483"/>
    </location>
</feature>
<dbReference type="InterPro" id="IPR041470">
    <property type="entry name" value="GCP_N"/>
</dbReference>
<proteinExistence type="inferred from homology"/>